<dbReference type="EC" id="3.1.4.4" evidence="3"/>
<keyword evidence="4" id="KW-0378">Hydrolase</keyword>
<dbReference type="PANTHER" id="PTHR43856:SF1">
    <property type="entry name" value="MITOCHONDRIAL CARDIOLIPIN HYDROLASE"/>
    <property type="match status" value="1"/>
</dbReference>
<dbReference type="CDD" id="cd09116">
    <property type="entry name" value="PLDc_Nuc_like"/>
    <property type="match status" value="1"/>
</dbReference>
<evidence type="ECO:0000256" key="2">
    <source>
        <dbReference type="ARBA" id="ARBA00008664"/>
    </source>
</evidence>
<feature type="domain" description="PLD phosphodiesterase" evidence="7">
    <location>
        <begin position="176"/>
        <end position="203"/>
    </location>
</feature>
<comment type="similarity">
    <text evidence="2">Belongs to the phospholipase D family.</text>
</comment>
<dbReference type="AlphaFoldDB" id="A0A8J7BYC5"/>
<dbReference type="SMART" id="SM00155">
    <property type="entry name" value="PLDc"/>
    <property type="match status" value="2"/>
</dbReference>
<organism evidence="8 9">
    <name type="scientific">Iningainema tapete BLCC-T55</name>
    <dbReference type="NCBI Taxonomy" id="2748662"/>
    <lineage>
        <taxon>Bacteria</taxon>
        <taxon>Bacillati</taxon>
        <taxon>Cyanobacteriota</taxon>
        <taxon>Cyanophyceae</taxon>
        <taxon>Nostocales</taxon>
        <taxon>Scytonemataceae</taxon>
        <taxon>Iningainema tapete</taxon>
    </lineage>
</organism>
<dbReference type="InterPro" id="IPR051406">
    <property type="entry name" value="PLD_domain"/>
</dbReference>
<sequence>MRLSKKIAVFTKLVLILIFFSSGFALFKSLNHSPQTKVQLPQDAAVQIYFNHNQASAYQDPYRNFIRKGDNLEQQIVDAIAGSNSSVDLAVMEFRLPKISQALKNAHNRGVKVRVIIDHKYNKTLAEYTNLEISKMNSHDKQAYEQLKQYPTDALAVLLQSGIEIKDDTSDGATKGSGLMHHKFVVVDGKTTIISSGNFTNSDMHGDFGNLDSQGNANNMVVIPNNSNLSHAFTNEFNYMWQGLFKSRKPKRNPVTIPVGDGTITINFSPSSRKDDIALTSNGVIASYLQQAQKSVHVALFVFSAQNISDTLGNVHDKGVEDIKLLIDPDFFRQSYSKAYDAMGVCPRPGKKNSRIKVKPWKKPITTVGFPIAPRGDRAVHSKMAVVDGVLVITGSHNWSDAGNYTNDETLIAIQNPIVAAHYEREFNRLYETAQLGLKTIPHAQKCS</sequence>
<evidence type="ECO:0000256" key="1">
    <source>
        <dbReference type="ARBA" id="ARBA00000798"/>
    </source>
</evidence>
<evidence type="ECO:0000313" key="9">
    <source>
        <dbReference type="Proteomes" id="UP000629098"/>
    </source>
</evidence>
<proteinExistence type="inferred from homology"/>
<dbReference type="InterPro" id="IPR025202">
    <property type="entry name" value="PLD-like_dom"/>
</dbReference>
<comment type="catalytic activity">
    <reaction evidence="1">
        <text>a 1,2-diacyl-sn-glycero-3-phosphocholine + H2O = a 1,2-diacyl-sn-glycero-3-phosphate + choline + H(+)</text>
        <dbReference type="Rhea" id="RHEA:14445"/>
        <dbReference type="ChEBI" id="CHEBI:15354"/>
        <dbReference type="ChEBI" id="CHEBI:15377"/>
        <dbReference type="ChEBI" id="CHEBI:15378"/>
        <dbReference type="ChEBI" id="CHEBI:57643"/>
        <dbReference type="ChEBI" id="CHEBI:58608"/>
        <dbReference type="EC" id="3.1.4.4"/>
    </reaction>
</comment>
<dbReference type="GO" id="GO:0016891">
    <property type="term" value="F:RNA endonuclease activity producing 5'-phosphomonoesters, hydrolytic mechanism"/>
    <property type="evidence" value="ECO:0007669"/>
    <property type="project" value="TreeGrafter"/>
</dbReference>
<comment type="caution">
    <text evidence="8">The sequence shown here is derived from an EMBL/GenBank/DDBJ whole genome shotgun (WGS) entry which is preliminary data.</text>
</comment>
<keyword evidence="6" id="KW-0443">Lipid metabolism</keyword>
<dbReference type="GO" id="GO:0016042">
    <property type="term" value="P:lipid catabolic process"/>
    <property type="evidence" value="ECO:0007669"/>
    <property type="project" value="UniProtKB-KW"/>
</dbReference>
<evidence type="ECO:0000313" key="8">
    <source>
        <dbReference type="EMBL" id="MBD2775502.1"/>
    </source>
</evidence>
<dbReference type="Gene3D" id="3.30.870.10">
    <property type="entry name" value="Endonuclease Chain A"/>
    <property type="match status" value="2"/>
</dbReference>
<dbReference type="Proteomes" id="UP000629098">
    <property type="component" value="Unassembled WGS sequence"/>
</dbReference>
<dbReference type="CDD" id="cd09173">
    <property type="entry name" value="PLDc_Nuc_like_unchar1_2"/>
    <property type="match status" value="1"/>
</dbReference>
<dbReference type="EMBL" id="JACXAE010000082">
    <property type="protein sequence ID" value="MBD2775502.1"/>
    <property type="molecule type" value="Genomic_DNA"/>
</dbReference>
<name>A0A8J7BYC5_9CYAN</name>
<evidence type="ECO:0000256" key="6">
    <source>
        <dbReference type="ARBA" id="ARBA00023098"/>
    </source>
</evidence>
<evidence type="ECO:0000256" key="3">
    <source>
        <dbReference type="ARBA" id="ARBA00012027"/>
    </source>
</evidence>
<dbReference type="InterPro" id="IPR001736">
    <property type="entry name" value="PLipase_D/transphosphatidylase"/>
</dbReference>
<dbReference type="PANTHER" id="PTHR43856">
    <property type="entry name" value="CARDIOLIPIN HYDROLASE"/>
    <property type="match status" value="1"/>
</dbReference>
<gene>
    <name evidence="8" type="ORF">ICL16_26445</name>
</gene>
<dbReference type="RefSeq" id="WP_190833977.1">
    <property type="nucleotide sequence ID" value="NZ_CAWPPI010000082.1"/>
</dbReference>
<keyword evidence="9" id="KW-1185">Reference proteome</keyword>
<accession>A0A8J7BYC5</accession>
<protein>
    <recommendedName>
        <fullName evidence="3">phospholipase D</fullName>
        <ecNumber evidence="3">3.1.4.4</ecNumber>
    </recommendedName>
</protein>
<evidence type="ECO:0000259" key="7">
    <source>
        <dbReference type="PROSITE" id="PS50035"/>
    </source>
</evidence>
<feature type="domain" description="PLD phosphodiesterase" evidence="7">
    <location>
        <begin position="376"/>
        <end position="403"/>
    </location>
</feature>
<reference evidence="8" key="1">
    <citation type="submission" date="2020-09" db="EMBL/GenBank/DDBJ databases">
        <title>Iningainema tapete sp. nov. (Scytonemataceae, Cyanobacteria) from greenhouses in central Florida (USA) produces two types of nodularin with biosynthetic potential for microcystin-LR and anabaenopeptins.</title>
        <authorList>
            <person name="Berthold D.E."/>
            <person name="Lefler F.W."/>
            <person name="Huang I.-S."/>
            <person name="Abdulla H."/>
            <person name="Zimba P.V."/>
            <person name="Laughinghouse H.D. IV."/>
        </authorList>
    </citation>
    <scope>NUCLEOTIDE SEQUENCE</scope>
    <source>
        <strain evidence="8">BLCCT55</strain>
    </source>
</reference>
<evidence type="ECO:0000256" key="4">
    <source>
        <dbReference type="ARBA" id="ARBA00022801"/>
    </source>
</evidence>
<dbReference type="SUPFAM" id="SSF56024">
    <property type="entry name" value="Phospholipase D/nuclease"/>
    <property type="match status" value="2"/>
</dbReference>
<dbReference type="PROSITE" id="PS50035">
    <property type="entry name" value="PLD"/>
    <property type="match status" value="2"/>
</dbReference>
<dbReference type="GO" id="GO:0006793">
    <property type="term" value="P:phosphorus metabolic process"/>
    <property type="evidence" value="ECO:0007669"/>
    <property type="project" value="UniProtKB-ARBA"/>
</dbReference>
<keyword evidence="5" id="KW-0442">Lipid degradation</keyword>
<dbReference type="Pfam" id="PF13091">
    <property type="entry name" value="PLDc_2"/>
    <property type="match status" value="2"/>
</dbReference>
<evidence type="ECO:0000256" key="5">
    <source>
        <dbReference type="ARBA" id="ARBA00022963"/>
    </source>
</evidence>
<dbReference type="GO" id="GO:0004630">
    <property type="term" value="F:phospholipase D activity"/>
    <property type="evidence" value="ECO:0007669"/>
    <property type="project" value="UniProtKB-EC"/>
</dbReference>